<keyword evidence="2" id="KW-1185">Reference proteome</keyword>
<dbReference type="Proteomes" id="UP000789702">
    <property type="component" value="Unassembled WGS sequence"/>
</dbReference>
<proteinExistence type="predicted"/>
<feature type="non-terminal residue" evidence="1">
    <location>
        <position position="1"/>
    </location>
</feature>
<reference evidence="1" key="1">
    <citation type="submission" date="2021-06" db="EMBL/GenBank/DDBJ databases">
        <authorList>
            <person name="Kallberg Y."/>
            <person name="Tangrot J."/>
            <person name="Rosling A."/>
        </authorList>
    </citation>
    <scope>NUCLEOTIDE SEQUENCE</scope>
    <source>
        <strain evidence="1">IL203A</strain>
    </source>
</reference>
<evidence type="ECO:0000313" key="2">
    <source>
        <dbReference type="Proteomes" id="UP000789702"/>
    </source>
</evidence>
<sequence length="357" mass="41226">AMDIAVELTHTASQVYLSIRREKLPWILPRFVNDIAYDHLPSRFSAYIIPPFIRGKIVENFIKSFPSPPPLMPTDSFIASLPTINFEIFQCLAVGTIIVKPNIKEFKSENNQIEFVDGTVLENIDVVIYAIVEQEFGKDFQHIVWLYKSMFSPKYPNIAFLGLALGAGAILPISEMQARYITSLVKGFIKPLPSQYEMEKSIRNFYENIHKNFCGSARSAIRLNYLSYMDTLSKEIGCYPHSYEIIKRFGFIFWKIIMFGVPTPIQYRLLGRNSWEGAKEAISLYNKNNYKTTAKMPKNRRDGQALVNISISTICKFAYKSWRYIDAYEKGLDSRTADWAINKYKSYYYLSGNIEKK</sequence>
<evidence type="ECO:0000313" key="1">
    <source>
        <dbReference type="EMBL" id="CAG8661168.1"/>
    </source>
</evidence>
<name>A0ACA9NNJ1_9GLOM</name>
<gene>
    <name evidence="1" type="ORF">DHETER_LOCUS9759</name>
</gene>
<protein>
    <submittedName>
        <fullName evidence="1">15983_t:CDS:1</fullName>
    </submittedName>
</protein>
<comment type="caution">
    <text evidence="1">The sequence shown here is derived from an EMBL/GenBank/DDBJ whole genome shotgun (WGS) entry which is preliminary data.</text>
</comment>
<organism evidence="1 2">
    <name type="scientific">Dentiscutata heterogama</name>
    <dbReference type="NCBI Taxonomy" id="1316150"/>
    <lineage>
        <taxon>Eukaryota</taxon>
        <taxon>Fungi</taxon>
        <taxon>Fungi incertae sedis</taxon>
        <taxon>Mucoromycota</taxon>
        <taxon>Glomeromycotina</taxon>
        <taxon>Glomeromycetes</taxon>
        <taxon>Diversisporales</taxon>
        <taxon>Gigasporaceae</taxon>
        <taxon>Dentiscutata</taxon>
    </lineage>
</organism>
<dbReference type="EMBL" id="CAJVPU010017706">
    <property type="protein sequence ID" value="CAG8661168.1"/>
    <property type="molecule type" value="Genomic_DNA"/>
</dbReference>
<accession>A0ACA9NNJ1</accession>